<dbReference type="PANTHER" id="PTHR39569">
    <property type="entry name" value="INORGANIC TRIPHOSPHATASE"/>
    <property type="match status" value="1"/>
</dbReference>
<dbReference type="InterPro" id="IPR007899">
    <property type="entry name" value="CHAD_dom"/>
</dbReference>
<dbReference type="Pfam" id="PF05235">
    <property type="entry name" value="CHAD"/>
    <property type="match status" value="1"/>
</dbReference>
<dbReference type="PROSITE" id="PS51707">
    <property type="entry name" value="CYTH"/>
    <property type="match status" value="1"/>
</dbReference>
<gene>
    <name evidence="3" type="ORF">DFR52_102780</name>
</gene>
<dbReference type="Proteomes" id="UP000246352">
    <property type="component" value="Unassembled WGS sequence"/>
</dbReference>
<dbReference type="Gene3D" id="2.40.320.10">
    <property type="entry name" value="Hypothetical Protein Pfu-838710-001"/>
    <property type="match status" value="1"/>
</dbReference>
<dbReference type="PANTHER" id="PTHR39569:SF1">
    <property type="entry name" value="INORGANIC TRIPHOSPHATASE"/>
    <property type="match status" value="1"/>
</dbReference>
<proteinExistence type="predicted"/>
<dbReference type="InterPro" id="IPR038186">
    <property type="entry name" value="CHAD_dom_sf"/>
</dbReference>
<dbReference type="OrthoDB" id="9777271at2"/>
<dbReference type="Gene3D" id="1.40.20.10">
    <property type="entry name" value="CHAD domain"/>
    <property type="match status" value="1"/>
</dbReference>
<keyword evidence="4" id="KW-1185">Reference proteome</keyword>
<dbReference type="InterPro" id="IPR023577">
    <property type="entry name" value="CYTH_domain"/>
</dbReference>
<evidence type="ECO:0000313" key="4">
    <source>
        <dbReference type="Proteomes" id="UP000246352"/>
    </source>
</evidence>
<dbReference type="PROSITE" id="PS51708">
    <property type="entry name" value="CHAD"/>
    <property type="match status" value="1"/>
</dbReference>
<dbReference type="GO" id="GO:0046872">
    <property type="term" value="F:metal ion binding"/>
    <property type="evidence" value="ECO:0007669"/>
    <property type="project" value="TreeGrafter"/>
</dbReference>
<feature type="domain" description="CHAD" evidence="2">
    <location>
        <begin position="223"/>
        <end position="503"/>
    </location>
</feature>
<dbReference type="InterPro" id="IPR033469">
    <property type="entry name" value="CYTH-like_dom_sf"/>
</dbReference>
<reference evidence="3 4" key="1">
    <citation type="submission" date="2018-05" db="EMBL/GenBank/DDBJ databases">
        <title>Genomic Encyclopedia of Type Strains, Phase IV (KMG-IV): sequencing the most valuable type-strain genomes for metagenomic binning, comparative biology and taxonomic classification.</title>
        <authorList>
            <person name="Goeker M."/>
        </authorList>
    </citation>
    <scope>NUCLEOTIDE SEQUENCE [LARGE SCALE GENOMIC DNA]</scope>
    <source>
        <strain evidence="3 4">DSM 16791</strain>
    </source>
</reference>
<comment type="caution">
    <text evidence="3">The sequence shown here is derived from an EMBL/GenBank/DDBJ whole genome shotgun (WGS) entry which is preliminary data.</text>
</comment>
<dbReference type="CDD" id="cd07756">
    <property type="entry name" value="CYTH-like_Pase_CHAD"/>
    <property type="match status" value="1"/>
</dbReference>
<dbReference type="EMBL" id="QGTR01000002">
    <property type="protein sequence ID" value="PWW02112.1"/>
    <property type="molecule type" value="Genomic_DNA"/>
</dbReference>
<accession>A0A317PMK0</accession>
<dbReference type="GO" id="GO:0050355">
    <property type="term" value="F:inorganic triphosphate phosphatase activity"/>
    <property type="evidence" value="ECO:0007669"/>
    <property type="project" value="InterPro"/>
</dbReference>
<dbReference type="SUPFAM" id="SSF55154">
    <property type="entry name" value="CYTH-like phosphatases"/>
    <property type="match status" value="1"/>
</dbReference>
<name>A0A317PMK0_9HYPH</name>
<dbReference type="RefSeq" id="WP_110031832.1">
    <property type="nucleotide sequence ID" value="NZ_QGTR01000002.1"/>
</dbReference>
<evidence type="ECO:0000313" key="3">
    <source>
        <dbReference type="EMBL" id="PWW02112.1"/>
    </source>
</evidence>
<feature type="domain" description="CYTH" evidence="1">
    <location>
        <begin position="1"/>
        <end position="204"/>
    </location>
</feature>
<dbReference type="Pfam" id="PF01928">
    <property type="entry name" value="CYTH"/>
    <property type="match status" value="1"/>
</dbReference>
<dbReference type="SMART" id="SM00880">
    <property type="entry name" value="CHAD"/>
    <property type="match status" value="1"/>
</dbReference>
<organism evidence="3 4">
    <name type="scientific">Hoeflea marina</name>
    <dbReference type="NCBI Taxonomy" id="274592"/>
    <lineage>
        <taxon>Bacteria</taxon>
        <taxon>Pseudomonadati</taxon>
        <taxon>Pseudomonadota</taxon>
        <taxon>Alphaproteobacteria</taxon>
        <taxon>Hyphomicrobiales</taxon>
        <taxon>Rhizobiaceae</taxon>
        <taxon>Hoeflea</taxon>
    </lineage>
</organism>
<protein>
    <submittedName>
        <fullName evidence="3">Adenylate cyclase</fullName>
    </submittedName>
</protein>
<sequence>MNEVELKLIVDEARSAQIWPRAVELGLCPELPAPRELDSTYFDTPGHDLKRAGIALRLRHDGPDWVQTVKCGRQLHGGLSRATELECLVPEDRIDIEVIADRRLRKRIRRLVGEAALEPVCRTRMQRMSGHLSLADGSRVELAVDIGRISAGDRSADFREMEIELIEGEAASLFRLAGELLPAGGLRFSRHSKSERGYMLAEQGHIEPPLSPRKAASVPLSPHWPLDRAVLETLRECMEQISVNTVVTCRIEDPEGPHQLRIGLRRLRSLFSVFAPVMTGPDIRALRNEARWLGREVGRLRDSDAVARDVVAPLAGRNREDPGFAALLVAMDVETAERRNALRTVLAGPRTQALLLDLARVIETWGERAPADAERAELLARPVGGFAAKALDRRWRKVRAKSGGLDDPAVEARHELRKELKKLRYTTEFLAPVYRARRVRPFLRHLKRLQAIFGGFMDAETTQSLLTGYELAGNPDLALQRAIGWTIGASQTRAELNWTDARKRWADLEKVKPFWK</sequence>
<evidence type="ECO:0000259" key="1">
    <source>
        <dbReference type="PROSITE" id="PS51707"/>
    </source>
</evidence>
<evidence type="ECO:0000259" key="2">
    <source>
        <dbReference type="PROSITE" id="PS51708"/>
    </source>
</evidence>
<dbReference type="SMART" id="SM01118">
    <property type="entry name" value="CYTH"/>
    <property type="match status" value="1"/>
</dbReference>
<dbReference type="AlphaFoldDB" id="A0A317PMK0"/>
<dbReference type="InterPro" id="IPR039013">
    <property type="entry name" value="YgiF"/>
</dbReference>